<proteinExistence type="predicted"/>
<gene>
    <name evidence="1" type="ORF">H4S07_001331</name>
</gene>
<organism evidence="1 2">
    <name type="scientific">Coemansia furcata</name>
    <dbReference type="NCBI Taxonomy" id="417177"/>
    <lineage>
        <taxon>Eukaryota</taxon>
        <taxon>Fungi</taxon>
        <taxon>Fungi incertae sedis</taxon>
        <taxon>Zoopagomycota</taxon>
        <taxon>Kickxellomycotina</taxon>
        <taxon>Kickxellomycetes</taxon>
        <taxon>Kickxellales</taxon>
        <taxon>Kickxellaceae</taxon>
        <taxon>Coemansia</taxon>
    </lineage>
</organism>
<evidence type="ECO:0000313" key="1">
    <source>
        <dbReference type="EMBL" id="KAJ2812540.1"/>
    </source>
</evidence>
<name>A0ACC1LPQ8_9FUNG</name>
<comment type="caution">
    <text evidence="1">The sequence shown here is derived from an EMBL/GenBank/DDBJ whole genome shotgun (WGS) entry which is preliminary data.</text>
</comment>
<dbReference type="EMBL" id="JANBUP010000203">
    <property type="protein sequence ID" value="KAJ2812540.1"/>
    <property type="molecule type" value="Genomic_DNA"/>
</dbReference>
<evidence type="ECO:0000313" key="2">
    <source>
        <dbReference type="Proteomes" id="UP001140096"/>
    </source>
</evidence>
<sequence>MTRGNRLEFELDQPDILLRGMADDAPSTVFSGRLIVNLSESIRVKGLKMILDGHERLEWEYLNDGVMSTFHRETAPITHRWDFFTTADGKKVETWEAGCHEFPFSIVFPGSLPESLSLPYANVAYQLKATLRRTGIMPNITAKRDIMVKRDLSVDGNFGTGAINVESRWREKLEFRISGDADTFTPGDIMDAKFTFQPLVKHIHLTKIGVVLKEYVRCHTPCGEAEKTVSRVAASAETVPDDCENGNSLEEEAICDSLYQYAIPFPMCHQAVSTAPGPSDQEVPRYSAVPSASNSPLPGHSRSSTPSPSFHSNSTPSPPGVDLTHAVEEHVRLQIPTELKRLQYDHISSYIEITHKLKFSIHFKDPDNSVRTLWISVPVSVVPVINDDAHGQASELPTYANAALDERIAVASAGPSPPTYDAVITESLSRVASREPQPLPLGITATMASTCSAAEMPSIDVSPPSAAESASASGVASPAAEDYHEHSSVDISEDLVNLGAPGPTGGLYRRVSLSRQTVDDSRPPVCPNAVHSFFRQRAVVFPASAEPTPVHSPHRSPVISPVSSSPILKSTDEVALMLTNMRLFSSSGRTM</sequence>
<accession>A0ACC1LPQ8</accession>
<dbReference type="Proteomes" id="UP001140096">
    <property type="component" value="Unassembled WGS sequence"/>
</dbReference>
<protein>
    <submittedName>
        <fullName evidence="1">Uncharacterized protein</fullName>
    </submittedName>
</protein>
<reference evidence="1" key="1">
    <citation type="submission" date="2022-07" db="EMBL/GenBank/DDBJ databases">
        <title>Phylogenomic reconstructions and comparative analyses of Kickxellomycotina fungi.</title>
        <authorList>
            <person name="Reynolds N.K."/>
            <person name="Stajich J.E."/>
            <person name="Barry K."/>
            <person name="Grigoriev I.V."/>
            <person name="Crous P."/>
            <person name="Smith M.E."/>
        </authorList>
    </citation>
    <scope>NUCLEOTIDE SEQUENCE</scope>
    <source>
        <strain evidence="1">CBS 102833</strain>
    </source>
</reference>
<keyword evidence="2" id="KW-1185">Reference proteome</keyword>